<sequence>MNLKELLINNRINAEVLKTDKKANFSQKIQDLDKMKWSKYPMIDSHLHIVNFKQETEWLKKLLYHMDKTNVEKAVIFWMPVRKMWSEHERVSPEYYLDDDTECYYDSFTDWIVAEEYNKLNTEEQDRFYPLICGFNPMDMNAINHIKNMYKFYPWVFCWIWEILLRHDDLTFMIQWDPPRLNNKAMYPIMEFAVEYDLPVIIHNNITSPGVSDHPKFLYELEAILRDFPKAKIIFAHCWASRRVYSPYYKKMIERLLNEYPSLHVDYSWVIFDEIIMRDDETIAEWVDLTEKFSDRIMLWSDILWDWFYKIWFINNRFDVFLDLLTEKTRENLCKNNAERLFSKKKNIVESWNKREFPKLEDIKL</sequence>
<proteinExistence type="predicted"/>
<accession>K2G392</accession>
<dbReference type="SUPFAM" id="SSF51556">
    <property type="entry name" value="Metallo-dependent hydrolases"/>
    <property type="match status" value="1"/>
</dbReference>
<organism evidence="2">
    <name type="scientific">uncultured bacterium</name>
    <name type="common">gcode 4</name>
    <dbReference type="NCBI Taxonomy" id="1234023"/>
    <lineage>
        <taxon>Bacteria</taxon>
        <taxon>environmental samples</taxon>
    </lineage>
</organism>
<dbReference type="Gene3D" id="3.20.20.140">
    <property type="entry name" value="Metal-dependent hydrolases"/>
    <property type="match status" value="1"/>
</dbReference>
<dbReference type="InterPro" id="IPR032466">
    <property type="entry name" value="Metal_Hydrolase"/>
</dbReference>
<dbReference type="Pfam" id="PF04909">
    <property type="entry name" value="Amidohydro_2"/>
    <property type="match status" value="1"/>
</dbReference>
<comment type="caution">
    <text evidence="2">The sequence shown here is derived from an EMBL/GenBank/DDBJ whole genome shotgun (WGS) entry which is preliminary data.</text>
</comment>
<dbReference type="EMBL" id="AMFJ01000287">
    <property type="protein sequence ID" value="EKE28792.1"/>
    <property type="molecule type" value="Genomic_DNA"/>
</dbReference>
<dbReference type="InterPro" id="IPR006680">
    <property type="entry name" value="Amidohydro-rel"/>
</dbReference>
<evidence type="ECO:0000313" key="2">
    <source>
        <dbReference type="EMBL" id="EKE28792.1"/>
    </source>
</evidence>
<evidence type="ECO:0000259" key="1">
    <source>
        <dbReference type="Pfam" id="PF04909"/>
    </source>
</evidence>
<feature type="domain" description="Amidohydrolase-related" evidence="1">
    <location>
        <begin position="176"/>
        <end position="342"/>
    </location>
</feature>
<reference evidence="2" key="1">
    <citation type="journal article" date="2012" name="Science">
        <title>Fermentation, hydrogen, and sulfur metabolism in multiple uncultivated bacterial phyla.</title>
        <authorList>
            <person name="Wrighton K.C."/>
            <person name="Thomas B.C."/>
            <person name="Sharon I."/>
            <person name="Miller C.S."/>
            <person name="Castelle C.J."/>
            <person name="VerBerkmoes N.C."/>
            <person name="Wilkins M.J."/>
            <person name="Hettich R.L."/>
            <person name="Lipton M.S."/>
            <person name="Williams K.H."/>
            <person name="Long P.E."/>
            <person name="Banfield J.F."/>
        </authorList>
    </citation>
    <scope>NUCLEOTIDE SEQUENCE [LARGE SCALE GENOMIC DNA]</scope>
</reference>
<name>K2G392_9BACT</name>
<keyword evidence="2" id="KW-0378">Hydrolase</keyword>
<gene>
    <name evidence="2" type="ORF">ACD_3C00013G0005</name>
</gene>
<protein>
    <submittedName>
        <fullName evidence="2">Amidohydrolase 2</fullName>
    </submittedName>
</protein>
<dbReference type="AlphaFoldDB" id="K2G392"/>
<dbReference type="GO" id="GO:0016787">
    <property type="term" value="F:hydrolase activity"/>
    <property type="evidence" value="ECO:0007669"/>
    <property type="project" value="UniProtKB-KW"/>
</dbReference>